<dbReference type="Gene3D" id="1.20.1270.90">
    <property type="entry name" value="AF1782-like"/>
    <property type="match status" value="1"/>
</dbReference>
<reference evidence="6" key="1">
    <citation type="journal article" date="2021" name="PeerJ">
        <title>Extensive microbial diversity within the chicken gut microbiome revealed by metagenomics and culture.</title>
        <authorList>
            <person name="Gilroy R."/>
            <person name="Ravi A."/>
            <person name="Getino M."/>
            <person name="Pursley I."/>
            <person name="Horton D.L."/>
            <person name="Alikhan N.F."/>
            <person name="Baker D."/>
            <person name="Gharbi K."/>
            <person name="Hall N."/>
            <person name="Watson M."/>
            <person name="Adriaenssens E.M."/>
            <person name="Foster-Nyarko E."/>
            <person name="Jarju S."/>
            <person name="Secka A."/>
            <person name="Antonio M."/>
            <person name="Oren A."/>
            <person name="Chaudhuri R.R."/>
            <person name="La Ragione R."/>
            <person name="Hildebrand F."/>
            <person name="Pallen M.J."/>
        </authorList>
    </citation>
    <scope>NUCLEOTIDE SEQUENCE</scope>
    <source>
        <strain evidence="6">ChiBcec8-14828</strain>
    </source>
</reference>
<dbReference type="Pfam" id="PF13620">
    <property type="entry name" value="CarboxypepD_reg"/>
    <property type="match status" value="1"/>
</dbReference>
<organism evidence="6 7">
    <name type="scientific">Candidatus Ruthenibacterium avium</name>
    <dbReference type="NCBI Taxonomy" id="2838751"/>
    <lineage>
        <taxon>Bacteria</taxon>
        <taxon>Bacillati</taxon>
        <taxon>Bacillota</taxon>
        <taxon>Clostridia</taxon>
        <taxon>Eubacteriales</taxon>
        <taxon>Oscillospiraceae</taxon>
        <taxon>Ruthenibacterium</taxon>
    </lineage>
</organism>
<evidence type="ECO:0000256" key="1">
    <source>
        <dbReference type="ARBA" id="ARBA00023295"/>
    </source>
</evidence>
<reference evidence="6" key="2">
    <citation type="submission" date="2021-04" db="EMBL/GenBank/DDBJ databases">
        <authorList>
            <person name="Gilroy R."/>
        </authorList>
    </citation>
    <scope>NUCLEOTIDE SEQUENCE</scope>
    <source>
        <strain evidence="6">ChiBcec8-14828</strain>
    </source>
</reference>
<dbReference type="InterPro" id="IPR000421">
    <property type="entry name" value="FA58C"/>
</dbReference>
<keyword evidence="4" id="KW-0732">Signal</keyword>
<dbReference type="SUPFAM" id="SSF49785">
    <property type="entry name" value="Galactose-binding domain-like"/>
    <property type="match status" value="1"/>
</dbReference>
<dbReference type="GO" id="GO:0030246">
    <property type="term" value="F:carbohydrate binding"/>
    <property type="evidence" value="ECO:0007669"/>
    <property type="project" value="InterPro"/>
</dbReference>
<dbReference type="SUPFAM" id="SSF49464">
    <property type="entry name" value="Carboxypeptidase regulatory domain-like"/>
    <property type="match status" value="1"/>
</dbReference>
<dbReference type="InterPro" id="IPR040502">
    <property type="entry name" value="GH101_dom-6"/>
</dbReference>
<keyword evidence="3" id="KW-0472">Membrane</keyword>
<dbReference type="Gene3D" id="3.20.20.80">
    <property type="entry name" value="Glycosidases"/>
    <property type="match status" value="1"/>
</dbReference>
<feature type="domain" description="F5/8 type C" evidence="5">
    <location>
        <begin position="1625"/>
        <end position="1790"/>
    </location>
</feature>
<feature type="compositionally biased region" description="Polar residues" evidence="2">
    <location>
        <begin position="44"/>
        <end position="76"/>
    </location>
</feature>
<evidence type="ECO:0000256" key="4">
    <source>
        <dbReference type="SAM" id="SignalP"/>
    </source>
</evidence>
<dbReference type="Pfam" id="PF17974">
    <property type="entry name" value="GalBD_like"/>
    <property type="match status" value="1"/>
</dbReference>
<gene>
    <name evidence="6" type="ORF">H9943_05225</name>
</gene>
<dbReference type="InterPro" id="IPR040575">
    <property type="entry name" value="GH101_N"/>
</dbReference>
<dbReference type="InterPro" id="IPR013780">
    <property type="entry name" value="Glyco_hydro_b"/>
</dbReference>
<dbReference type="Gene3D" id="1.20.1270.70">
    <property type="entry name" value="Designed single chain three-helix bundle"/>
    <property type="match status" value="3"/>
</dbReference>
<dbReference type="Pfam" id="PF17451">
    <property type="entry name" value="Glyco_hyd_101C"/>
    <property type="match status" value="1"/>
</dbReference>
<feature type="chain" id="PRO_5039293677" evidence="4">
    <location>
        <begin position="24"/>
        <end position="2064"/>
    </location>
</feature>
<dbReference type="InterPro" id="IPR008969">
    <property type="entry name" value="CarboxyPept-like_regulatory"/>
</dbReference>
<dbReference type="InterPro" id="IPR025706">
    <property type="entry name" value="Endoa_GalNAc"/>
</dbReference>
<proteinExistence type="predicted"/>
<evidence type="ECO:0000313" key="6">
    <source>
        <dbReference type="EMBL" id="HJB39782.1"/>
    </source>
</evidence>
<name>A0A9D2S0S8_9FIRM</name>
<dbReference type="Gene3D" id="2.60.40.1180">
    <property type="entry name" value="Golgi alpha-mannosidase II"/>
    <property type="match status" value="1"/>
</dbReference>
<dbReference type="Pfam" id="PF17995">
    <property type="entry name" value="GH101_N"/>
    <property type="match status" value="1"/>
</dbReference>
<feature type="signal peptide" evidence="4">
    <location>
        <begin position="1"/>
        <end position="23"/>
    </location>
</feature>
<keyword evidence="1" id="KW-0378">Hydrolase</keyword>
<dbReference type="EMBL" id="DWYA01000049">
    <property type="protein sequence ID" value="HJB39782.1"/>
    <property type="molecule type" value="Genomic_DNA"/>
</dbReference>
<dbReference type="Gene3D" id="2.60.120.870">
    <property type="match status" value="1"/>
</dbReference>
<feature type="region of interest" description="Disordered" evidence="2">
    <location>
        <begin position="44"/>
        <end position="144"/>
    </location>
</feature>
<dbReference type="Pfam" id="PF21466">
    <property type="entry name" value="GH101_dom-5"/>
    <property type="match status" value="1"/>
</dbReference>
<dbReference type="Gene3D" id="2.70.98.10">
    <property type="match status" value="1"/>
</dbReference>
<dbReference type="PROSITE" id="PS50022">
    <property type="entry name" value="FA58C_3"/>
    <property type="match status" value="1"/>
</dbReference>
<accession>A0A9D2S0S8</accession>
<dbReference type="CDD" id="cd14244">
    <property type="entry name" value="GH_101_like"/>
    <property type="match status" value="1"/>
</dbReference>
<keyword evidence="3" id="KW-0812">Transmembrane</keyword>
<dbReference type="Pfam" id="PF12905">
    <property type="entry name" value="Glyco_hydro_101"/>
    <property type="match status" value="1"/>
</dbReference>
<dbReference type="Pfam" id="PF07554">
    <property type="entry name" value="FIVAR"/>
    <property type="match status" value="3"/>
</dbReference>
<feature type="transmembrane region" description="Helical" evidence="3">
    <location>
        <begin position="2040"/>
        <end position="2058"/>
    </location>
</feature>
<dbReference type="InterPro" id="IPR008979">
    <property type="entry name" value="Galactose-bd-like_sf"/>
</dbReference>
<evidence type="ECO:0000256" key="2">
    <source>
        <dbReference type="SAM" id="MobiDB-lite"/>
    </source>
</evidence>
<keyword evidence="3" id="KW-1133">Transmembrane helix</keyword>
<dbReference type="Gene3D" id="2.60.120.260">
    <property type="entry name" value="Galactose-binding domain-like"/>
    <property type="match status" value="3"/>
</dbReference>
<dbReference type="Pfam" id="PF18080">
    <property type="entry name" value="Gal_mutarotas_3"/>
    <property type="match status" value="1"/>
</dbReference>
<dbReference type="InterPro" id="IPR040633">
    <property type="entry name" value="Gal_mutarotas_3"/>
</dbReference>
<evidence type="ECO:0000256" key="3">
    <source>
        <dbReference type="SAM" id="Phobius"/>
    </source>
</evidence>
<evidence type="ECO:0000259" key="5">
    <source>
        <dbReference type="PROSITE" id="PS50022"/>
    </source>
</evidence>
<protein>
    <submittedName>
        <fullName evidence="6">FIVAR domain-containing protein</fullName>
    </submittedName>
</protein>
<dbReference type="Proteomes" id="UP000824209">
    <property type="component" value="Unassembled WGS sequence"/>
</dbReference>
<sequence length="2064" mass="222609">MKRKLKFLSLLLALNMAAPYSYNLTRFYTGMSLQAYAAQTQSVSESTSSPQAQSTAEQTGAESTSTPEAVSESTAADESVSTSTPAESESTSTPAESESTSAPAESVAQPSAEPEAPKAESESTAAPDTTDSNTNSLPTTAAEETAPAALANAADSKALEDGINDAWTADNVIAGNSTVCAVENGWLHIKSGTENGNNPGTKPAMFVNPNTFDFSQAGYFEFTMKTNNANTGISDADRFGVYLGYNTDQNGMFVGYDNGGWFWQKYTGGNGDWYSGNRQPAPKPDQELQVRIEWTADHKMTLKLDGSAVFTDEDFSGIAGVLGNQIAIKAGTYNKSNTTDVLLKNIHYTGQKEAAAYAVTGKVVDSEGAAIEGADVTIGTEKTTTNAQGEFTVQLSNGTYDVKVTKSGYQTATTTVTVKDGAASVADITMQKSVAVETEKISSEAMDVYVAKNFPSVVRYEMKGDLAGKTFYGQTQAIDKVKINGTEVTVSPDNVKATFAADKATYVMTIKDEANHIDAEVTAELVVSGDELAFNITKIDNKLQDQTTTNTYGQQVETYPIQTISIPNHSLISVSAAQAGANMKGAVMSSNTHKSGDELIEVNADTEFITDRDYMYAFVSNDELSAGMWSNSEHNGRVVAAPVQGGSQNTRIYATVTEVEGTKTLGLASAEWYYHRNITDSKGVEYTVTETEMPQSKITITGDRNEDQTIDWQDGAIAFRDIMNNPYKYEEVPELVAWRIAMNFGGQAQNPFLTTLDNVKRVAMHTDGLGQSILLKGYGNEGHDSGHPDYADIGQRMGGAEDMNMLMEKGAEYGARFGIHVNASEMYPEAKAFSEEMVRRVNGNLSYGWNWIDQGIGIDGLYDLAMGMRESRFDELKELVGDNMDFIYVDVWGNLTSSNSEDSWETRKLSKMITDNGWRMTTEWGSGNEYDSTFQHWATDLTYGGYTSKGENSEVMRFLRNHQKDSWVGDYPSYGGVANSPLLGGYNMKDFEGWQGRNDYDAYIVNLYTHNLMTKFLQHYQVVDWEDGAPVQMTDNGETYTWTPEKKITLKADPNKASAETDVVVVERESTDPNTAEYRNRTVTLNGKVIAQGAVSRGDNGTGGTESYLIPWVWDSVTGDRVAADAEKLYHWNTLGGETTWELPNGWENLANVTVYKLTDLGKAEEQKIPVSGGKITLTAEAQTPYVVLKGEEANLDITWSEGMHLTDVGFNSGDAGLEKYWTKDGSGTAQIAKSQFSNPMLKLDGEVSMTQTLTDLVPGQTYSIYVGVDNRSDSQASMTVSVDGKVLDSNYTERSIAKNYVKAYTHSNSSATVDGTSYFQNMYVYFTAPQSGTVTLTLSKAAGEGSVYFDDIRVVESAMDVVEKDENGNVVGLHQDFENSVQGLYPFVVGGIEGVEDNRTHLSELHAPYTQAGWDVKKMDDVLTKNDTDSQWSVKVNGLFGRSALVMQTIPQNFRFEPGKKYKVSFDYQAGSDGIYGVIVGNNEYSGSETVTELPMAMGSNQEQTYSFEIVGAADGQTWFGIYSTSKSPDLQGTSGSVANFGGYQDFVLDNLSIELVEETVSADDLAALIEEAMANYSESNYQPADWALFQEALVNAQVALDKDQQNPEDIAAAFYALRARMEAMNSAPGTEASDRYDIPTTDYAVEVGSEQPDAGGEGPADFAQDGNESTHWHTAWAENAVADGTAWYQFDFNEPRAITGMRYLPRSGGANANGKILTAKIEISKDGGASWEPVSLSTSENGEVSFDAATRWQKVDFGKEIEGVTNVRLTALTTTGQSANEKNKFASAAELRVTQYVAPEGVVVDKTGLKAAIDAANTLNAADYTESTWQVVADNLAKAQAVYDNANATAYDVALAIANLQDAVNALESVPSTEPADKTQLEQAIAEANGLNQNAYTASSWAKYVEALERAKAVFADANATQADVQAALAALNIAKQGLVKIPDKTALQNAVNEAANLNGSAYTAQSWQNYLNALEQAKAVLASNSATEADVKAALDALNAAKAALVVNSGSGSGTGTGGGTSTGNGVIVQTGDDSPVAPMLALMATAAAGVVVLTKKKKKK</sequence>
<comment type="caution">
    <text evidence="6">The sequence shown here is derived from an EMBL/GenBank/DDBJ whole genome shotgun (WGS) entry which is preliminary data.</text>
</comment>
<dbReference type="Gene3D" id="2.60.40.1120">
    <property type="entry name" value="Carboxypeptidase-like, regulatory domain"/>
    <property type="match status" value="1"/>
</dbReference>
<feature type="compositionally biased region" description="Low complexity" evidence="2">
    <location>
        <begin position="78"/>
        <end position="114"/>
    </location>
</feature>
<dbReference type="InterPro" id="IPR035364">
    <property type="entry name" value="Beta_sandwich_GH101"/>
</dbReference>
<dbReference type="InterPro" id="IPR049314">
    <property type="entry name" value="GH101_dom-5"/>
</dbReference>
<dbReference type="InterPro" id="IPR014718">
    <property type="entry name" value="GH-type_carb-bd"/>
</dbReference>
<evidence type="ECO:0000313" key="7">
    <source>
        <dbReference type="Proteomes" id="UP000824209"/>
    </source>
</evidence>
<dbReference type="Pfam" id="PF00754">
    <property type="entry name" value="F5_F8_type_C"/>
    <property type="match status" value="1"/>
</dbReference>
<dbReference type="GO" id="GO:0033926">
    <property type="term" value="F:endo-alpha-N-acetylgalactosaminidase activity"/>
    <property type="evidence" value="ECO:0007669"/>
    <property type="project" value="InterPro"/>
</dbReference>
<keyword evidence="1" id="KW-0326">Glycosidase</keyword>